<protein>
    <recommendedName>
        <fullName evidence="3">CAAX prenyl protease 2/Lysostaphin resistance protein A-like domain-containing protein</fullName>
    </recommendedName>
</protein>
<dbReference type="InterPro" id="IPR003675">
    <property type="entry name" value="Rce1/LyrA-like_dom"/>
</dbReference>
<dbReference type="AlphaFoldDB" id="A0A0R2MQN0"/>
<dbReference type="EMBL" id="JQCE01000058">
    <property type="protein sequence ID" value="KRO15924.1"/>
    <property type="molecule type" value="Genomic_DNA"/>
</dbReference>
<dbReference type="PANTHER" id="PTHR36435">
    <property type="entry name" value="SLR1288 PROTEIN"/>
    <property type="match status" value="1"/>
</dbReference>
<reference evidence="4 5" key="1">
    <citation type="journal article" date="2015" name="Genome Announc.">
        <title>Expanding the biotechnology potential of lactobacilli through comparative genomics of 213 strains and associated genera.</title>
        <authorList>
            <person name="Sun Z."/>
            <person name="Harris H.M."/>
            <person name="McCann A."/>
            <person name="Guo C."/>
            <person name="Argimon S."/>
            <person name="Zhang W."/>
            <person name="Yang X."/>
            <person name="Jeffery I.B."/>
            <person name="Cooney J.C."/>
            <person name="Kagawa T.F."/>
            <person name="Liu W."/>
            <person name="Song Y."/>
            <person name="Salvetti E."/>
            <person name="Wrobel A."/>
            <person name="Rasinkangas P."/>
            <person name="Parkhill J."/>
            <person name="Rea M.C."/>
            <person name="O'Sullivan O."/>
            <person name="Ritari J."/>
            <person name="Douillard F.P."/>
            <person name="Paul Ross R."/>
            <person name="Yang R."/>
            <person name="Briner A.E."/>
            <person name="Felis G.E."/>
            <person name="de Vos W.M."/>
            <person name="Barrangou R."/>
            <person name="Klaenhammer T.R."/>
            <person name="Caufield P.W."/>
            <person name="Cui Y."/>
            <person name="Zhang H."/>
            <person name="O'Toole P.W."/>
        </authorList>
    </citation>
    <scope>NUCLEOTIDE SEQUENCE [LARGE SCALE GENOMIC DNA]</scope>
    <source>
        <strain evidence="4 5">DSM 24301</strain>
    </source>
</reference>
<evidence type="ECO:0000256" key="1">
    <source>
        <dbReference type="ARBA" id="ARBA00009067"/>
    </source>
</evidence>
<dbReference type="PANTHER" id="PTHR36435:SF1">
    <property type="entry name" value="CAAX AMINO TERMINAL PROTEASE FAMILY PROTEIN"/>
    <property type="match status" value="1"/>
</dbReference>
<proteinExistence type="inferred from homology"/>
<sequence length="204" mass="23143">MKRKAYLFIVLAAFAVDFLASLVVKNMIVLLSTSLAIRLFLLLLTIVFFHDVYATSFRRAFPKGQPIKWLGQVYRLAGYILLAGAVQFLAHQVNGFLPALPTPEVILPKWQVVIFQIVPLLIAPFIEEFAFRFVLINPDSSHVGRQILWSSLFFALMHTGYLSVGEVLFAFIMGLILGWIYSRTRNILDSIALHFFANFFSIAI</sequence>
<evidence type="ECO:0000256" key="2">
    <source>
        <dbReference type="SAM" id="Phobius"/>
    </source>
</evidence>
<feature type="transmembrane region" description="Helical" evidence="2">
    <location>
        <begin position="73"/>
        <end position="90"/>
    </location>
</feature>
<keyword evidence="2" id="KW-0812">Transmembrane</keyword>
<evidence type="ECO:0000313" key="5">
    <source>
        <dbReference type="Proteomes" id="UP000050969"/>
    </source>
</evidence>
<accession>A0A0R2MQN0</accession>
<dbReference type="GO" id="GO:0080120">
    <property type="term" value="P:CAAX-box protein maturation"/>
    <property type="evidence" value="ECO:0007669"/>
    <property type="project" value="UniProtKB-ARBA"/>
</dbReference>
<dbReference type="Proteomes" id="UP000050969">
    <property type="component" value="Unassembled WGS sequence"/>
</dbReference>
<evidence type="ECO:0000313" key="4">
    <source>
        <dbReference type="EMBL" id="KRO15924.1"/>
    </source>
</evidence>
<evidence type="ECO:0000259" key="3">
    <source>
        <dbReference type="Pfam" id="PF02517"/>
    </source>
</evidence>
<feature type="domain" description="CAAX prenyl protease 2/Lysostaphin resistance protein A-like" evidence="3">
    <location>
        <begin position="110"/>
        <end position="200"/>
    </location>
</feature>
<comment type="similarity">
    <text evidence="1">Belongs to the UPF0177 family.</text>
</comment>
<keyword evidence="2" id="KW-1133">Transmembrane helix</keyword>
<gene>
    <name evidence="4" type="ORF">IV56_GL002115</name>
</gene>
<dbReference type="RefSeq" id="WP_056993216.1">
    <property type="nucleotide sequence ID" value="NZ_JQCE01000058.1"/>
</dbReference>
<dbReference type="STRING" id="1293598.IV56_GL002115"/>
<dbReference type="Pfam" id="PF02517">
    <property type="entry name" value="Rce1-like"/>
    <property type="match status" value="1"/>
</dbReference>
<feature type="transmembrane region" description="Helical" evidence="2">
    <location>
        <begin position="147"/>
        <end position="180"/>
    </location>
</feature>
<dbReference type="InterPro" id="IPR052710">
    <property type="entry name" value="CAAX_protease"/>
</dbReference>
<keyword evidence="5" id="KW-1185">Reference proteome</keyword>
<dbReference type="GO" id="GO:0004175">
    <property type="term" value="F:endopeptidase activity"/>
    <property type="evidence" value="ECO:0007669"/>
    <property type="project" value="UniProtKB-ARBA"/>
</dbReference>
<name>A0A0R2MQN0_9LACO</name>
<comment type="caution">
    <text evidence="4">The sequence shown here is derived from an EMBL/GenBank/DDBJ whole genome shotgun (WGS) entry which is preliminary data.</text>
</comment>
<organism evidence="4 5">
    <name type="scientific">Lacticaseibacillus saniviri JCM 17471 = DSM 24301</name>
    <dbReference type="NCBI Taxonomy" id="1293598"/>
    <lineage>
        <taxon>Bacteria</taxon>
        <taxon>Bacillati</taxon>
        <taxon>Bacillota</taxon>
        <taxon>Bacilli</taxon>
        <taxon>Lactobacillales</taxon>
        <taxon>Lactobacillaceae</taxon>
        <taxon>Lacticaseibacillus</taxon>
    </lineage>
</organism>
<keyword evidence="2" id="KW-0472">Membrane</keyword>
<feature type="transmembrane region" description="Helical" evidence="2">
    <location>
        <begin position="30"/>
        <end position="53"/>
    </location>
</feature>
<dbReference type="PATRIC" id="fig|1293598.4.peg.2209"/>